<reference evidence="4" key="1">
    <citation type="submission" date="2024-06" db="EMBL/GenBank/DDBJ databases">
        <title>Draft genome sequence of Microbacterium sp. strain A8/3-1, isolated from Oxytropis tragacanthoides Fisch. ex DC. Root nodules in the Altai region of Russia.</title>
        <authorList>
            <person name="Sazanova A."/>
            <person name="Guro P."/>
            <person name="Kuznetsova I."/>
            <person name="Belimov A."/>
            <person name="Safronova V."/>
        </authorList>
    </citation>
    <scope>NUCLEOTIDE SEQUENCE</scope>
    <source>
        <strain evidence="4">A8/3-1</strain>
    </source>
</reference>
<dbReference type="GO" id="GO:0043565">
    <property type="term" value="F:sequence-specific DNA binding"/>
    <property type="evidence" value="ECO:0007669"/>
    <property type="project" value="InterPro"/>
</dbReference>
<keyword evidence="1" id="KW-0805">Transcription regulation</keyword>
<dbReference type="SMART" id="SM00871">
    <property type="entry name" value="AraC_E_bind"/>
    <property type="match status" value="1"/>
</dbReference>
<dbReference type="PROSITE" id="PS01124">
    <property type="entry name" value="HTH_ARAC_FAMILY_2"/>
    <property type="match status" value="1"/>
</dbReference>
<evidence type="ECO:0000256" key="1">
    <source>
        <dbReference type="ARBA" id="ARBA00023015"/>
    </source>
</evidence>
<dbReference type="InterPro" id="IPR050908">
    <property type="entry name" value="SmbC-like"/>
</dbReference>
<dbReference type="Gene3D" id="3.20.80.10">
    <property type="entry name" value="Regulatory factor, effector binding domain"/>
    <property type="match status" value="1"/>
</dbReference>
<dbReference type="AlphaFoldDB" id="A0AAU7VR25"/>
<dbReference type="Pfam" id="PF12833">
    <property type="entry name" value="HTH_18"/>
    <property type="match status" value="1"/>
</dbReference>
<name>A0AAU7VR25_9MICO</name>
<proteinExistence type="predicted"/>
<evidence type="ECO:0000313" key="4">
    <source>
        <dbReference type="EMBL" id="XBX76775.1"/>
    </source>
</evidence>
<dbReference type="GO" id="GO:0003700">
    <property type="term" value="F:DNA-binding transcription factor activity"/>
    <property type="evidence" value="ECO:0007669"/>
    <property type="project" value="InterPro"/>
</dbReference>
<dbReference type="SUPFAM" id="SSF55136">
    <property type="entry name" value="Probable bacterial effector-binding domain"/>
    <property type="match status" value="1"/>
</dbReference>
<dbReference type="PANTHER" id="PTHR40055:SF1">
    <property type="entry name" value="TRANSCRIPTIONAL REGULATOR YGIV-RELATED"/>
    <property type="match status" value="1"/>
</dbReference>
<accession>A0AAU7VR25</accession>
<dbReference type="SUPFAM" id="SSF46689">
    <property type="entry name" value="Homeodomain-like"/>
    <property type="match status" value="2"/>
</dbReference>
<dbReference type="InterPro" id="IPR011256">
    <property type="entry name" value="Reg_factor_effector_dom_sf"/>
</dbReference>
<organism evidence="4">
    <name type="scientific">Microbacterium sp. A8/3-1</name>
    <dbReference type="NCBI Taxonomy" id="3160749"/>
    <lineage>
        <taxon>Bacteria</taxon>
        <taxon>Bacillati</taxon>
        <taxon>Actinomycetota</taxon>
        <taxon>Actinomycetes</taxon>
        <taxon>Micrococcales</taxon>
        <taxon>Microbacteriaceae</taxon>
        <taxon>Microbacterium</taxon>
    </lineage>
</organism>
<dbReference type="EMBL" id="CP158357">
    <property type="protein sequence ID" value="XBX76775.1"/>
    <property type="molecule type" value="Genomic_DNA"/>
</dbReference>
<dbReference type="InterPro" id="IPR029442">
    <property type="entry name" value="GyrI-like"/>
</dbReference>
<dbReference type="SMART" id="SM00342">
    <property type="entry name" value="HTH_ARAC"/>
    <property type="match status" value="1"/>
</dbReference>
<dbReference type="InterPro" id="IPR018060">
    <property type="entry name" value="HTH_AraC"/>
</dbReference>
<gene>
    <name evidence="4" type="ORF">ABS642_12730</name>
</gene>
<evidence type="ECO:0000256" key="2">
    <source>
        <dbReference type="ARBA" id="ARBA00023163"/>
    </source>
</evidence>
<evidence type="ECO:0000259" key="3">
    <source>
        <dbReference type="PROSITE" id="PS01124"/>
    </source>
</evidence>
<dbReference type="InterPro" id="IPR009057">
    <property type="entry name" value="Homeodomain-like_sf"/>
</dbReference>
<feature type="domain" description="HTH araC/xylS-type" evidence="3">
    <location>
        <begin position="11"/>
        <end position="109"/>
    </location>
</feature>
<protein>
    <submittedName>
        <fullName evidence="4">GyrI-like domain-containing protein</fullName>
    </submittedName>
</protein>
<sequence length="272" mass="30248">MKAAQYQQQLDAVTAYIYDHLDDDLDLDILAGVARFSAFHWHRLYRAARGETAAQTVHRLRLERAAALLVETDLPIARIARRSGFSGTETFTRALTRAYGMPPRRFRESGAHVQFRRQSDEALSAHPVEIRVLPATTLAMSDHRGAYIDIGRAFARVRDRMGPAGRMIAIYEDDADAVPAGALRSSAGVVIHADAVVPEPLHARTIPAGRHAVLRYVGPYSSMHRAYRWLYGVWLPSSGEEPRDHPVFEEYLTDPADTAPTASVTEIILPLV</sequence>
<dbReference type="Pfam" id="PF06445">
    <property type="entry name" value="GyrI-like"/>
    <property type="match status" value="1"/>
</dbReference>
<dbReference type="PANTHER" id="PTHR40055">
    <property type="entry name" value="TRANSCRIPTIONAL REGULATOR YGIV-RELATED"/>
    <property type="match status" value="1"/>
</dbReference>
<keyword evidence="2" id="KW-0804">Transcription</keyword>
<dbReference type="RefSeq" id="WP_350350362.1">
    <property type="nucleotide sequence ID" value="NZ_CP158357.1"/>
</dbReference>
<dbReference type="Gene3D" id="1.10.10.60">
    <property type="entry name" value="Homeodomain-like"/>
    <property type="match status" value="1"/>
</dbReference>
<dbReference type="InterPro" id="IPR010499">
    <property type="entry name" value="AraC_E-bd"/>
</dbReference>